<gene>
    <name evidence="2" type="ORF">I7I51_05048</name>
</gene>
<accession>A0A8A1M2M1</accession>
<sequence>MDKLQGCVPNGTQSPSAEPSKSSLSSTSSSPAHPTVKFLLAPSVTLIDSSWNTRKHSNVKMEKQLYETFSGDLVTDAILSEAAKLFSENYGTW</sequence>
<name>A0A8A1M2M1_AJECA</name>
<protein>
    <submittedName>
        <fullName evidence="2">Uncharacterized protein</fullName>
    </submittedName>
</protein>
<dbReference type="Proteomes" id="UP000663671">
    <property type="component" value="Chromosome 4"/>
</dbReference>
<evidence type="ECO:0000313" key="2">
    <source>
        <dbReference type="EMBL" id="QSS60251.1"/>
    </source>
</evidence>
<reference evidence="2" key="1">
    <citation type="submission" date="2021-01" db="EMBL/GenBank/DDBJ databases">
        <title>Chromosome-level genome assembly of a human fungal pathogen reveals clustering of transcriptionally co-regulated genes.</title>
        <authorList>
            <person name="Voorhies M."/>
            <person name="Cohen S."/>
            <person name="Shea T.P."/>
            <person name="Petrus S."/>
            <person name="Munoz J.F."/>
            <person name="Poplawski S."/>
            <person name="Goldman W.E."/>
            <person name="Michael T."/>
            <person name="Cuomo C.A."/>
            <person name="Sil A."/>
            <person name="Beyhan S."/>
        </authorList>
    </citation>
    <scope>NUCLEOTIDE SEQUENCE</scope>
    <source>
        <strain evidence="2">WU24</strain>
    </source>
</reference>
<feature type="region of interest" description="Disordered" evidence="1">
    <location>
        <begin position="1"/>
        <end position="33"/>
    </location>
</feature>
<dbReference type="AlphaFoldDB" id="A0A8A1M2M1"/>
<organism evidence="2 3">
    <name type="scientific">Ajellomyces capsulatus</name>
    <name type="common">Darling's disease fungus</name>
    <name type="synonym">Histoplasma capsulatum</name>
    <dbReference type="NCBI Taxonomy" id="5037"/>
    <lineage>
        <taxon>Eukaryota</taxon>
        <taxon>Fungi</taxon>
        <taxon>Dikarya</taxon>
        <taxon>Ascomycota</taxon>
        <taxon>Pezizomycotina</taxon>
        <taxon>Eurotiomycetes</taxon>
        <taxon>Eurotiomycetidae</taxon>
        <taxon>Onygenales</taxon>
        <taxon>Ajellomycetaceae</taxon>
        <taxon>Histoplasma</taxon>
    </lineage>
</organism>
<dbReference type="VEuPathDB" id="FungiDB:I7I51_05048"/>
<evidence type="ECO:0000313" key="3">
    <source>
        <dbReference type="Proteomes" id="UP000663671"/>
    </source>
</evidence>
<feature type="non-terminal residue" evidence="2">
    <location>
        <position position="93"/>
    </location>
</feature>
<dbReference type="OrthoDB" id="2019666at2759"/>
<feature type="compositionally biased region" description="Low complexity" evidence="1">
    <location>
        <begin position="14"/>
        <end position="31"/>
    </location>
</feature>
<evidence type="ECO:0000256" key="1">
    <source>
        <dbReference type="SAM" id="MobiDB-lite"/>
    </source>
</evidence>
<dbReference type="EMBL" id="CP069110">
    <property type="protein sequence ID" value="QSS60251.1"/>
    <property type="molecule type" value="Genomic_DNA"/>
</dbReference>
<proteinExistence type="predicted"/>